<keyword evidence="2" id="KW-1133">Transmembrane helix</keyword>
<gene>
    <name evidence="6" type="primary">LOC100749516</name>
</gene>
<feature type="region of interest" description="Disordered" evidence="1">
    <location>
        <begin position="1259"/>
        <end position="1289"/>
    </location>
</feature>
<evidence type="ECO:0000313" key="5">
    <source>
        <dbReference type="Proteomes" id="UP000515180"/>
    </source>
</evidence>
<feature type="domain" description="Protein kinase" evidence="4">
    <location>
        <begin position="182"/>
        <end position="472"/>
    </location>
</feature>
<proteinExistence type="predicted"/>
<feature type="transmembrane region" description="Helical" evidence="2">
    <location>
        <begin position="46"/>
        <end position="69"/>
    </location>
</feature>
<dbReference type="Pfam" id="PF07714">
    <property type="entry name" value="PK_Tyr_Ser-Thr"/>
    <property type="match status" value="1"/>
</dbReference>
<evidence type="ECO:0000256" key="2">
    <source>
        <dbReference type="SAM" id="Phobius"/>
    </source>
</evidence>
<accession>A0A6P3UPJ7</accession>
<feature type="compositionally biased region" description="Basic and acidic residues" evidence="1">
    <location>
        <begin position="1094"/>
        <end position="1136"/>
    </location>
</feature>
<name>A0A6P3UPJ7_BOMIM</name>
<dbReference type="InterPro" id="IPR000719">
    <property type="entry name" value="Prot_kinase_dom"/>
</dbReference>
<evidence type="ECO:0000313" key="6">
    <source>
        <dbReference type="RefSeq" id="XP_012238337.1"/>
    </source>
</evidence>
<dbReference type="InterPro" id="IPR011009">
    <property type="entry name" value="Kinase-like_dom_sf"/>
</dbReference>
<feature type="compositionally biased region" description="Acidic residues" evidence="1">
    <location>
        <begin position="1400"/>
        <end position="1418"/>
    </location>
</feature>
<protein>
    <submittedName>
        <fullName evidence="6">Leucine-rich repeat-containing protein DDB_G0290503 isoform X1</fullName>
    </submittedName>
</protein>
<evidence type="ECO:0000256" key="1">
    <source>
        <dbReference type="SAM" id="MobiDB-lite"/>
    </source>
</evidence>
<dbReference type="SUPFAM" id="SSF56112">
    <property type="entry name" value="Protein kinase-like (PK-like)"/>
    <property type="match status" value="1"/>
</dbReference>
<feature type="compositionally biased region" description="Polar residues" evidence="1">
    <location>
        <begin position="1741"/>
        <end position="1751"/>
    </location>
</feature>
<feature type="region of interest" description="Disordered" evidence="1">
    <location>
        <begin position="838"/>
        <end position="879"/>
    </location>
</feature>
<keyword evidence="3" id="KW-0732">Signal</keyword>
<dbReference type="PANTHER" id="PTHR24417">
    <property type="entry name" value="SERINE/THREONINE-PROTEIN KINASE LMTK1"/>
    <property type="match status" value="1"/>
</dbReference>
<feature type="compositionally biased region" description="Basic and acidic residues" evidence="1">
    <location>
        <begin position="1070"/>
        <end position="1087"/>
    </location>
</feature>
<dbReference type="GO" id="GO:0005524">
    <property type="term" value="F:ATP binding"/>
    <property type="evidence" value="ECO:0007669"/>
    <property type="project" value="InterPro"/>
</dbReference>
<dbReference type="RefSeq" id="XP_012238337.1">
    <property type="nucleotide sequence ID" value="XM_012382914.3"/>
</dbReference>
<feature type="region of interest" description="Disordered" evidence="1">
    <location>
        <begin position="1346"/>
        <end position="1510"/>
    </location>
</feature>
<dbReference type="InterPro" id="IPR008266">
    <property type="entry name" value="Tyr_kinase_AS"/>
</dbReference>
<feature type="signal peptide" evidence="3">
    <location>
        <begin position="1"/>
        <end position="22"/>
    </location>
</feature>
<feature type="chain" id="PRO_5027895512" evidence="3">
    <location>
        <begin position="23"/>
        <end position="1768"/>
    </location>
</feature>
<feature type="compositionally biased region" description="Basic and acidic residues" evidence="1">
    <location>
        <begin position="1427"/>
        <end position="1436"/>
    </location>
</feature>
<dbReference type="Proteomes" id="UP000515180">
    <property type="component" value="Unplaced"/>
</dbReference>
<feature type="compositionally biased region" description="Acidic residues" evidence="1">
    <location>
        <begin position="1454"/>
        <end position="1489"/>
    </location>
</feature>
<dbReference type="GeneID" id="100749516"/>
<dbReference type="OrthoDB" id="5973359at2759"/>
<feature type="region of interest" description="Disordered" evidence="1">
    <location>
        <begin position="1727"/>
        <end position="1754"/>
    </location>
</feature>
<organism evidence="5 6">
    <name type="scientific">Bombus impatiens</name>
    <name type="common">Bumblebee</name>
    <dbReference type="NCBI Taxonomy" id="132113"/>
    <lineage>
        <taxon>Eukaryota</taxon>
        <taxon>Metazoa</taxon>
        <taxon>Ecdysozoa</taxon>
        <taxon>Arthropoda</taxon>
        <taxon>Hexapoda</taxon>
        <taxon>Insecta</taxon>
        <taxon>Pterygota</taxon>
        <taxon>Neoptera</taxon>
        <taxon>Endopterygota</taxon>
        <taxon>Hymenoptera</taxon>
        <taxon>Apocrita</taxon>
        <taxon>Aculeata</taxon>
        <taxon>Apoidea</taxon>
        <taxon>Anthophila</taxon>
        <taxon>Apidae</taxon>
        <taxon>Bombus</taxon>
        <taxon>Pyrobombus</taxon>
    </lineage>
</organism>
<evidence type="ECO:0000256" key="3">
    <source>
        <dbReference type="SAM" id="SignalP"/>
    </source>
</evidence>
<keyword evidence="2" id="KW-0812">Transmembrane</keyword>
<dbReference type="PANTHER" id="PTHR24417:SF7">
    <property type="entry name" value="CHROMATIN MODIFICATION-RELATED PROTEIN EAF1"/>
    <property type="match status" value="1"/>
</dbReference>
<sequence length="1768" mass="202243">MLNIILCWICWLFWAGLPTLTAYPVSSSIRTDLPYSYASSKWERYWIQYILGLLSVTATAFTLVGCLCCRRPRRPKGFQDKTGKCNQEFKDGNNIGQESVFEHSLEGLELNVPHVLVASERVQFEPLPVEHIISGPRNTTKPKPLPLSTSFFEEHDSDSNTLPEHCHEWFDAQDLCVPREKLKYLREIGHGWFGKVVEGRADLEGHRRTSKNGGVIVRILTEEATMKEKAWFLGEATPYLKLHHQNILTLLGFCLETDPYLLLFESCSVGDLKGFLLSNHDKKSQEALNKENIPIRMALDIAAGLKHMHSHGFVHTDLSARNCLVASDLSAKLGDYGTGVEKYPEDYYVVGDRALPIRWSAPESVECTDTTIETREITSQANMWSYAIFLWEIITWGNRPYHDKSDEQVIQMLLPLRTDLLSNGIQVLQTYLENCPSNIYQAIHLCLNLNPQKRPNLDEIKQLLLNEYTEYLDFEQRWENLRVNTKHVRSASLQDLRGSIDSDYWTTIVDDTPRQSSFRLGPGELVKNVPNFKNIIHHESSSETEEESWKGRIEQGVYTEKVKQKSKSVTDLMVLVHIDFDSDAELSMGAQMSEKYGKKKLPATGSDSDLRHSIHADEFDEALRKLRDPLPNNTCNKIRMLDISERPKLLTLTMDQTQTPILRLSLNDQASDTRPVASASTEACSEKHVLRLLSKGDPNFPLLRYVPDDTPSCEMLEENNKSQSNDPFKYENSDNICFPNNFSVSFGTDESNLVDVALWNHALDSALEKKVPGFLDEGEFNEYIESSSKQENNTTPKLTVTIESTPDTLQSQKHSMYNASDKFSNEEDIDINRRCLPNEDEEERKQLSTPDDEQSSDSGFRDKESCEEEENVYALIPSTSTNDSTVNIPIYTEEEQLQILFELDTILDAEYYATLPDSGKMTENLTSINYTENKILCTNEDESDSIHTIDTVVEIENNENCTPNISLVETDIKLVSEDKQEIQAENVIDIKKNMELKHLSDTNFSSQETDLEQHNIQTDIKYLKEQGELKQYLQNKGENEIEIKNRNEIGISNDNDNVIINANEHEEKNKIENKSKYENDIKNREENENVNSNKFEDENDKKNKNQIESKNDKENENRNKLENNIENNDERETRNKIENEKEIEKIYESDNEKEIGKINENEIEDEDSSTMSLRSDNSYVSFDIEEEFVTAIRNELREKLPCAQMSIVEPLEAHDDDNPSISSDIDSKHWDDDDSEESSNQGSGGVGISIRYNVYDSPLSPIQEERESTLTSESLISNSRDTSIASKESVTSDDVLLVDTRTNKMILLEGLGEKLQDDERDTTNGDLSEEENLDYNCSVVRSRDDKSHIMMASGGAPLPSPEEETKWQQLPSSFPLPLPLPLEDDLMSTSFGTEHGWVSQDEDDEEEEEEDDEEEDENNSSSSGEFVWKRYNEPHVEQVQIRSCLSNNEREILDADIEDEMDAEEEGEDEEEEGGEEGGEEEEEEEEEFTPSAWNATLAPHRSALRSPDKTLKSSDELIYNVWSIQDQKKSVWFKKQRYHCVYEYPKETLATETQGEPTTTWEPTSYSDWEEMIDEPRLDLYPLDYDDTNHTGHEEFFVSSSNRPFQFQTSESKYVSQFFPGASTSVIEERDEIDGDEQGVSQNGIDLLNDCSQSQQYQLGELRHTRDRLKLNLSTTGSPFVSNKQTKEDNVEQLHDKENMSEFLQSIDFTQDQHILSNSLNYNTLPTVPPKDIQQKKSLDPTSSKSAQCDSQEKIEPIDKCSVLTQN</sequence>
<dbReference type="PRINTS" id="PR00109">
    <property type="entry name" value="TYRKINASE"/>
</dbReference>
<feature type="region of interest" description="Disordered" evidence="1">
    <location>
        <begin position="1210"/>
        <end position="1247"/>
    </location>
</feature>
<dbReference type="KEGG" id="bim:100749516"/>
<evidence type="ECO:0000259" key="4">
    <source>
        <dbReference type="PROSITE" id="PS50011"/>
    </source>
</evidence>
<dbReference type="Gene3D" id="1.10.510.10">
    <property type="entry name" value="Transferase(Phosphotransferase) domain 1"/>
    <property type="match status" value="1"/>
</dbReference>
<dbReference type="InterPro" id="IPR001245">
    <property type="entry name" value="Ser-Thr/Tyr_kinase_cat_dom"/>
</dbReference>
<keyword evidence="2" id="KW-0472">Membrane</keyword>
<dbReference type="PROSITE" id="PS00109">
    <property type="entry name" value="PROTEIN_KINASE_TYR"/>
    <property type="match status" value="1"/>
</dbReference>
<dbReference type="PROSITE" id="PS50011">
    <property type="entry name" value="PROTEIN_KINASE_DOM"/>
    <property type="match status" value="1"/>
</dbReference>
<feature type="region of interest" description="Disordered" evidence="1">
    <location>
        <begin position="1070"/>
        <end position="1136"/>
    </location>
</feature>
<reference evidence="6" key="1">
    <citation type="submission" date="2025-08" db="UniProtKB">
        <authorList>
            <consortium name="RefSeq"/>
        </authorList>
    </citation>
    <scope>IDENTIFICATION</scope>
</reference>
<feature type="compositionally biased region" description="Polar residues" evidence="1">
    <location>
        <begin position="1278"/>
        <end position="1289"/>
    </location>
</feature>
<dbReference type="GO" id="GO:0004672">
    <property type="term" value="F:protein kinase activity"/>
    <property type="evidence" value="ECO:0007669"/>
    <property type="project" value="InterPro"/>
</dbReference>
<dbReference type="Gene3D" id="3.30.200.20">
    <property type="entry name" value="Phosphorylase Kinase, domain 1"/>
    <property type="match status" value="1"/>
</dbReference>
<keyword evidence="5" id="KW-1185">Reference proteome</keyword>